<evidence type="ECO:0000256" key="1">
    <source>
        <dbReference type="ARBA" id="ARBA00004651"/>
    </source>
</evidence>
<dbReference type="InterPro" id="IPR001851">
    <property type="entry name" value="ABC_transp_permease"/>
</dbReference>
<comment type="subcellular location">
    <subcellularLocation>
        <location evidence="1">Cell membrane</location>
        <topology evidence="1">Multi-pass membrane protein</topology>
    </subcellularLocation>
</comment>
<organism evidence="7 8">
    <name type="scientific">Sulfitobacter porphyrae</name>
    <dbReference type="NCBI Taxonomy" id="1246864"/>
    <lineage>
        <taxon>Bacteria</taxon>
        <taxon>Pseudomonadati</taxon>
        <taxon>Pseudomonadota</taxon>
        <taxon>Alphaproteobacteria</taxon>
        <taxon>Rhodobacterales</taxon>
        <taxon>Roseobacteraceae</taxon>
        <taxon>Sulfitobacter</taxon>
    </lineage>
</organism>
<dbReference type="InterPro" id="IPR043428">
    <property type="entry name" value="LivM-like"/>
</dbReference>
<proteinExistence type="predicted"/>
<dbReference type="PANTHER" id="PTHR30482">
    <property type="entry name" value="HIGH-AFFINITY BRANCHED-CHAIN AMINO ACID TRANSPORT SYSTEM PERMEASE"/>
    <property type="match status" value="1"/>
</dbReference>
<keyword evidence="8" id="KW-1185">Reference proteome</keyword>
<evidence type="ECO:0000256" key="3">
    <source>
        <dbReference type="ARBA" id="ARBA00022692"/>
    </source>
</evidence>
<dbReference type="Pfam" id="PF02653">
    <property type="entry name" value="BPD_transp_2"/>
    <property type="match status" value="1"/>
</dbReference>
<evidence type="ECO:0000256" key="6">
    <source>
        <dbReference type="SAM" id="Phobius"/>
    </source>
</evidence>
<feature type="transmembrane region" description="Helical" evidence="6">
    <location>
        <begin position="57"/>
        <end position="76"/>
    </location>
</feature>
<dbReference type="CDD" id="cd06581">
    <property type="entry name" value="TM_PBP1_LivM_like"/>
    <property type="match status" value="1"/>
</dbReference>
<dbReference type="EMBL" id="JBHSWG010000004">
    <property type="protein sequence ID" value="MFC6762530.1"/>
    <property type="molecule type" value="Genomic_DNA"/>
</dbReference>
<reference evidence="8" key="1">
    <citation type="journal article" date="2019" name="Int. J. Syst. Evol. Microbiol.">
        <title>The Global Catalogue of Microorganisms (GCM) 10K type strain sequencing project: providing services to taxonomists for standard genome sequencing and annotation.</title>
        <authorList>
            <consortium name="The Broad Institute Genomics Platform"/>
            <consortium name="The Broad Institute Genome Sequencing Center for Infectious Disease"/>
            <person name="Wu L."/>
            <person name="Ma J."/>
        </authorList>
    </citation>
    <scope>NUCLEOTIDE SEQUENCE [LARGE SCALE GENOMIC DNA]</scope>
    <source>
        <strain evidence="8">CCUG 66188</strain>
    </source>
</reference>
<dbReference type="Proteomes" id="UP001596353">
    <property type="component" value="Unassembled WGS sequence"/>
</dbReference>
<evidence type="ECO:0000256" key="4">
    <source>
        <dbReference type="ARBA" id="ARBA00022989"/>
    </source>
</evidence>
<keyword evidence="4 6" id="KW-1133">Transmembrane helix</keyword>
<evidence type="ECO:0000313" key="8">
    <source>
        <dbReference type="Proteomes" id="UP001596353"/>
    </source>
</evidence>
<dbReference type="PANTHER" id="PTHR30482:SF17">
    <property type="entry name" value="ABC TRANSPORTER ATP-BINDING PROTEIN"/>
    <property type="match status" value="1"/>
</dbReference>
<protein>
    <submittedName>
        <fullName evidence="7">Branched-chain amino acid ABC transporter permease</fullName>
    </submittedName>
</protein>
<keyword evidence="5 6" id="KW-0472">Membrane</keyword>
<evidence type="ECO:0000313" key="7">
    <source>
        <dbReference type="EMBL" id="MFC6762530.1"/>
    </source>
</evidence>
<feature type="transmembrane region" description="Helical" evidence="6">
    <location>
        <begin position="141"/>
        <end position="161"/>
    </location>
</feature>
<evidence type="ECO:0000256" key="5">
    <source>
        <dbReference type="ARBA" id="ARBA00023136"/>
    </source>
</evidence>
<keyword evidence="3 6" id="KW-0812">Transmembrane</keyword>
<sequence>MQDLFFVFTMLTLAQFWNLLAGYGGLVSVGQQMFVGAGAYGVFAAAILWGINPVAGLAVSALAALVLALVSAVFVFRLNDAYFAIGTWVVAEVARLSFAQWKAVGGGTGTSLPREARRNMWGTEWVEEVTGLRAAAAMDVVSYWLALGLVVATIGGIYWLMRRRTGLALAAMRDNPQAAASVGLDARRIKLAVYVTSAVGAGIAAG</sequence>
<comment type="caution">
    <text evidence="7">The sequence shown here is derived from an EMBL/GenBank/DDBJ whole genome shotgun (WGS) entry which is preliminary data.</text>
</comment>
<evidence type="ECO:0000256" key="2">
    <source>
        <dbReference type="ARBA" id="ARBA00022475"/>
    </source>
</evidence>
<feature type="transmembrane region" description="Helical" evidence="6">
    <location>
        <begin position="6"/>
        <end position="26"/>
    </location>
</feature>
<feature type="transmembrane region" description="Helical" evidence="6">
    <location>
        <begin position="33"/>
        <end position="51"/>
    </location>
</feature>
<keyword evidence="2" id="KW-1003">Cell membrane</keyword>
<name>A0ABW2B9U7_9RHOB</name>
<gene>
    <name evidence="7" type="ORF">ACFQFQ_28030</name>
</gene>
<accession>A0ABW2B9U7</accession>